<feature type="signal peptide" evidence="1">
    <location>
        <begin position="1"/>
        <end position="28"/>
    </location>
</feature>
<dbReference type="PROSITE" id="PS51257">
    <property type="entry name" value="PROKAR_LIPOPROTEIN"/>
    <property type="match status" value="1"/>
</dbReference>
<dbReference type="AlphaFoldDB" id="A0A5C6EG00"/>
<sequence length="258" mass="29773" precursor="true">MNSKICSHILASSCLVIMISCISRSAEAQNTDAVERWLGQIVADGDLTLEQAHVMLRALHEFSRHQGSKEREFVREHAEDSRTELLEHFERLGFDEASVDRVQQMLGETDIEGERRGHVLRVVLRLVQMMRSSDEQFEMPDLMREHFRSQLKLSDQQIGKVFGIAKRLSQQGQHRPDQARRAEIQQEVMAWIESLGDDLKEAVERGDLSEREAWEKWEWIKGNQIGPKTEAAVEKGQLSREQGEEIWNTIEKDEAAKK</sequence>
<dbReference type="Proteomes" id="UP000318288">
    <property type="component" value="Unassembled WGS sequence"/>
</dbReference>
<comment type="caution">
    <text evidence="2">The sequence shown here is derived from an EMBL/GenBank/DDBJ whole genome shotgun (WGS) entry which is preliminary data.</text>
</comment>
<organism evidence="2 3">
    <name type="scientific">Rubripirellula tenax</name>
    <dbReference type="NCBI Taxonomy" id="2528015"/>
    <lineage>
        <taxon>Bacteria</taxon>
        <taxon>Pseudomonadati</taxon>
        <taxon>Planctomycetota</taxon>
        <taxon>Planctomycetia</taxon>
        <taxon>Pirellulales</taxon>
        <taxon>Pirellulaceae</taxon>
        <taxon>Rubripirellula</taxon>
    </lineage>
</organism>
<evidence type="ECO:0000313" key="3">
    <source>
        <dbReference type="Proteomes" id="UP000318288"/>
    </source>
</evidence>
<name>A0A5C6EG00_9BACT</name>
<dbReference type="EMBL" id="SJPW01000008">
    <property type="protein sequence ID" value="TWU46169.1"/>
    <property type="molecule type" value="Genomic_DNA"/>
</dbReference>
<proteinExistence type="predicted"/>
<gene>
    <name evidence="2" type="ORF">Poly51_55640</name>
</gene>
<protein>
    <submittedName>
        <fullName evidence="2">Uncharacterized protein</fullName>
    </submittedName>
</protein>
<evidence type="ECO:0000256" key="1">
    <source>
        <dbReference type="SAM" id="SignalP"/>
    </source>
</evidence>
<accession>A0A5C6EG00</accession>
<keyword evidence="3" id="KW-1185">Reference proteome</keyword>
<reference evidence="2 3" key="1">
    <citation type="submission" date="2019-02" db="EMBL/GenBank/DDBJ databases">
        <title>Deep-cultivation of Planctomycetes and their phenomic and genomic characterization uncovers novel biology.</title>
        <authorList>
            <person name="Wiegand S."/>
            <person name="Jogler M."/>
            <person name="Boedeker C."/>
            <person name="Pinto D."/>
            <person name="Vollmers J."/>
            <person name="Rivas-Marin E."/>
            <person name="Kohn T."/>
            <person name="Peeters S.H."/>
            <person name="Heuer A."/>
            <person name="Rast P."/>
            <person name="Oberbeckmann S."/>
            <person name="Bunk B."/>
            <person name="Jeske O."/>
            <person name="Meyerdierks A."/>
            <person name="Storesund J.E."/>
            <person name="Kallscheuer N."/>
            <person name="Luecker S."/>
            <person name="Lage O.M."/>
            <person name="Pohl T."/>
            <person name="Merkel B.J."/>
            <person name="Hornburger P."/>
            <person name="Mueller R.-W."/>
            <person name="Bruemmer F."/>
            <person name="Labrenz M."/>
            <person name="Spormann A.M."/>
            <person name="Op Den Camp H."/>
            <person name="Overmann J."/>
            <person name="Amann R."/>
            <person name="Jetten M.S.M."/>
            <person name="Mascher T."/>
            <person name="Medema M.H."/>
            <person name="Devos D.P."/>
            <person name="Kaster A.-K."/>
            <person name="Ovreas L."/>
            <person name="Rohde M."/>
            <person name="Galperin M.Y."/>
            <person name="Jogler C."/>
        </authorList>
    </citation>
    <scope>NUCLEOTIDE SEQUENCE [LARGE SCALE GENOMIC DNA]</scope>
    <source>
        <strain evidence="2 3">Poly51</strain>
    </source>
</reference>
<evidence type="ECO:0000313" key="2">
    <source>
        <dbReference type="EMBL" id="TWU46169.1"/>
    </source>
</evidence>
<feature type="chain" id="PRO_5023087464" evidence="1">
    <location>
        <begin position="29"/>
        <end position="258"/>
    </location>
</feature>
<keyword evidence="1" id="KW-0732">Signal</keyword>